<dbReference type="PANTHER" id="PTHR43685">
    <property type="entry name" value="GLYCOSYLTRANSFERASE"/>
    <property type="match status" value="1"/>
</dbReference>
<dbReference type="Proteomes" id="UP001620405">
    <property type="component" value="Unassembled WGS sequence"/>
</dbReference>
<comment type="caution">
    <text evidence="2">The sequence shown here is derived from an EMBL/GenBank/DDBJ whole genome shotgun (WGS) entry which is preliminary data.</text>
</comment>
<dbReference type="Gene3D" id="3.90.550.10">
    <property type="entry name" value="Spore Coat Polysaccharide Biosynthesis Protein SpsA, Chain A"/>
    <property type="match status" value="1"/>
</dbReference>
<dbReference type="InterPro" id="IPR029044">
    <property type="entry name" value="Nucleotide-diphossugar_trans"/>
</dbReference>
<dbReference type="CDD" id="cd00761">
    <property type="entry name" value="Glyco_tranf_GTA_type"/>
    <property type="match status" value="1"/>
</dbReference>
<dbReference type="Pfam" id="PF00535">
    <property type="entry name" value="Glycos_transf_2"/>
    <property type="match status" value="1"/>
</dbReference>
<gene>
    <name evidence="2" type="ORF">ISP13_01975</name>
</gene>
<accession>A0ABW8IS94</accession>
<dbReference type="SUPFAM" id="SSF53448">
    <property type="entry name" value="Nucleotide-diphospho-sugar transferases"/>
    <property type="match status" value="1"/>
</dbReference>
<organism evidence="2 3">
    <name type="scientific">Dyella lipolytica</name>
    <dbReference type="NCBI Taxonomy" id="1867835"/>
    <lineage>
        <taxon>Bacteria</taxon>
        <taxon>Pseudomonadati</taxon>
        <taxon>Pseudomonadota</taxon>
        <taxon>Gammaproteobacteria</taxon>
        <taxon>Lysobacterales</taxon>
        <taxon>Rhodanobacteraceae</taxon>
        <taxon>Dyella</taxon>
    </lineage>
</organism>
<sequence>MNIQIFIPTFNRAEKLKKAILSVLGQTWHSLGVVVLDNHSTDNTEQVVASLMAIDKRISYVRRESNIGMIPNFNSIAEHVSGDYFAVLADDDEYEPCFVETAMDLFAEYKDIGFVACNALTKVNGVFVKSQLDYWHEGYYRANTAVIKCLLGHYPLITNCLFRADLRHDFFFQPELGNTGDGFLLTCLFAKFNAYVTKRVTGHWNNDGENASSLQRFDPILVVNTAISEYSLYSEAARRGEFSPYWLPLVMLKRNLTIMLASDKVGFDYVCIHSQVRTALGRTSLSFLRVLDAIKVVRIFLWTLKIIRQRYTRYISWREKRRARSR</sequence>
<name>A0ABW8IS94_9GAMM</name>
<dbReference type="InterPro" id="IPR001173">
    <property type="entry name" value="Glyco_trans_2-like"/>
</dbReference>
<dbReference type="EMBL" id="JADIKG010000009">
    <property type="protein sequence ID" value="MFK2872284.1"/>
    <property type="molecule type" value="Genomic_DNA"/>
</dbReference>
<keyword evidence="3" id="KW-1185">Reference proteome</keyword>
<dbReference type="InterPro" id="IPR050834">
    <property type="entry name" value="Glycosyltransf_2"/>
</dbReference>
<feature type="domain" description="Glycosyltransferase 2-like" evidence="1">
    <location>
        <begin position="5"/>
        <end position="165"/>
    </location>
</feature>
<proteinExistence type="predicted"/>
<dbReference type="PANTHER" id="PTHR43685:SF11">
    <property type="entry name" value="GLYCOSYLTRANSFERASE TAGX-RELATED"/>
    <property type="match status" value="1"/>
</dbReference>
<evidence type="ECO:0000313" key="3">
    <source>
        <dbReference type="Proteomes" id="UP001620405"/>
    </source>
</evidence>
<reference evidence="2 3" key="1">
    <citation type="submission" date="2020-10" db="EMBL/GenBank/DDBJ databases">
        <title>Phylogeny of dyella-like bacteria.</title>
        <authorList>
            <person name="Fu J."/>
        </authorList>
    </citation>
    <scope>NUCLEOTIDE SEQUENCE [LARGE SCALE GENOMIC DNA]</scope>
    <source>
        <strain evidence="2 3">DHOB07</strain>
    </source>
</reference>
<dbReference type="RefSeq" id="WP_284399240.1">
    <property type="nucleotide sequence ID" value="NZ_BSNQ01000003.1"/>
</dbReference>
<evidence type="ECO:0000259" key="1">
    <source>
        <dbReference type="Pfam" id="PF00535"/>
    </source>
</evidence>
<protein>
    <submittedName>
        <fullName evidence="2">Glycosyltransferase family 2 protein</fullName>
    </submittedName>
</protein>
<evidence type="ECO:0000313" key="2">
    <source>
        <dbReference type="EMBL" id="MFK2872284.1"/>
    </source>
</evidence>